<name>A0A1L9C7A3_9EURY</name>
<dbReference type="InterPro" id="IPR036866">
    <property type="entry name" value="RibonucZ/Hydroxyglut_hydro"/>
</dbReference>
<organism evidence="2 5">
    <name type="scientific">Methanohalophilus portucalensis FDF-1</name>
    <dbReference type="NCBI Taxonomy" id="523843"/>
    <lineage>
        <taxon>Archaea</taxon>
        <taxon>Methanobacteriati</taxon>
        <taxon>Methanobacteriota</taxon>
        <taxon>Stenosarchaea group</taxon>
        <taxon>Methanomicrobia</taxon>
        <taxon>Methanosarcinales</taxon>
        <taxon>Methanosarcinaceae</taxon>
        <taxon>Methanohalophilus</taxon>
    </lineage>
</organism>
<protein>
    <submittedName>
        <fullName evidence="4">7,8-dihydropterin-6-yl-methyl-4-(Beta-D-ribofuranosyl)aminobenzene 5'-phosphate synthase</fullName>
    </submittedName>
    <submittedName>
        <fullName evidence="2">Beta-lactamase</fullName>
    </submittedName>
    <submittedName>
        <fullName evidence="3">MBL fold metallo-hydrolase</fullName>
    </submittedName>
</protein>
<dbReference type="PANTHER" id="PTHR13754">
    <property type="entry name" value="METALLO-BETA-LACTAMASE SUPERFAMILY PROTEIN"/>
    <property type="match status" value="1"/>
</dbReference>
<reference evidence="4" key="2">
    <citation type="submission" date="2017-04" db="EMBL/GenBank/DDBJ databases">
        <authorList>
            <person name="Afonso C.L."/>
            <person name="Miller P.J."/>
            <person name="Scott M.A."/>
            <person name="Spackman E."/>
            <person name="Goraichik I."/>
            <person name="Dimitrov K.M."/>
            <person name="Suarez D.L."/>
            <person name="Swayne D.E."/>
        </authorList>
    </citation>
    <scope>NUCLEOTIDE SEQUENCE [LARGE SCALE GENOMIC DNA]</scope>
    <source>
        <strain evidence="4">FDF-1</strain>
    </source>
</reference>
<dbReference type="STRING" id="523843.SAMN06264941_0147"/>
<dbReference type="Proteomes" id="UP000193969">
    <property type="component" value="Unassembled WGS sequence"/>
</dbReference>
<dbReference type="InterPro" id="IPR041712">
    <property type="entry name" value="DHPS-like_MBL-fold"/>
</dbReference>
<evidence type="ECO:0000313" key="2">
    <source>
        <dbReference type="EMBL" id="OJH50354.1"/>
    </source>
</evidence>
<dbReference type="InterPro" id="IPR052926">
    <property type="entry name" value="Metallo-beta-lactamase_dom"/>
</dbReference>
<evidence type="ECO:0000313" key="6">
    <source>
        <dbReference type="Proteomes" id="UP000193969"/>
    </source>
</evidence>
<dbReference type="Proteomes" id="UP000278252">
    <property type="component" value="Unassembled WGS sequence"/>
</dbReference>
<evidence type="ECO:0000313" key="7">
    <source>
        <dbReference type="Proteomes" id="UP000278252"/>
    </source>
</evidence>
<reference evidence="6" key="3">
    <citation type="submission" date="2017-04" db="EMBL/GenBank/DDBJ databases">
        <authorList>
            <person name="Varghese N."/>
            <person name="Submissions S."/>
        </authorList>
    </citation>
    <scope>NUCLEOTIDE SEQUENCE [LARGE SCALE GENOMIC DNA]</scope>
    <source>
        <strain evidence="6">FDF-1</strain>
    </source>
</reference>
<dbReference type="Pfam" id="PF00753">
    <property type="entry name" value="Lactamase_B"/>
    <property type="match status" value="1"/>
</dbReference>
<evidence type="ECO:0000313" key="5">
    <source>
        <dbReference type="Proteomes" id="UP000185713"/>
    </source>
</evidence>
<dbReference type="SMART" id="SM00849">
    <property type="entry name" value="Lactamase_B"/>
    <property type="match status" value="1"/>
</dbReference>
<dbReference type="InterPro" id="IPR001279">
    <property type="entry name" value="Metallo-B-lactamas"/>
</dbReference>
<proteinExistence type="predicted"/>
<dbReference type="CDD" id="cd07713">
    <property type="entry name" value="DHPS-like_MBL-fold"/>
    <property type="match status" value="1"/>
</dbReference>
<reference evidence="3 7" key="4">
    <citation type="submission" date="2018-10" db="EMBL/GenBank/DDBJ databases">
        <title>Cultivation of a novel Methanohalophilus strain from Kebrit Deep of the Red Sea and a genomic comparison of members of the genus Methanohalophilus.</title>
        <authorList>
            <person name="Guan Y."/>
            <person name="Ngugi D.K."/>
            <person name="Stingl U."/>
        </authorList>
    </citation>
    <scope>NUCLEOTIDE SEQUENCE [LARGE SCALE GENOMIC DNA]</scope>
    <source>
        <strain evidence="3 7">DSM 7471</strain>
    </source>
</reference>
<dbReference type="EMBL" id="RJJH01000011">
    <property type="protein sequence ID" value="RNI11211.1"/>
    <property type="molecule type" value="Genomic_DNA"/>
</dbReference>
<reference evidence="2 5" key="1">
    <citation type="submission" date="2014-12" db="EMBL/GenBank/DDBJ databases">
        <title>The genome sequence of Methanohalophilus portucalensis strain FDF1.</title>
        <authorList>
            <person name="Lai M.-C."/>
            <person name="Lai S.-J."/>
        </authorList>
    </citation>
    <scope>NUCLEOTIDE SEQUENCE [LARGE SCALE GENOMIC DNA]</scope>
    <source>
        <strain evidence="2 5">FDF-1</strain>
    </source>
</reference>
<accession>A0A1L9C7A3</accession>
<dbReference type="Gene3D" id="3.60.15.10">
    <property type="entry name" value="Ribonuclease Z/Hydroxyacylglutathione hydrolase-like"/>
    <property type="match status" value="1"/>
</dbReference>
<gene>
    <name evidence="3" type="ORF">EFE41_06535</name>
    <name evidence="2" type="ORF">MPF_0142</name>
    <name evidence="4" type="ORF">SAMN06264941_0147</name>
</gene>
<sequence>MKITVLVDNNTLIDNYFEGEPALSFFIEEEGKKVLFDTGYSGLFLKNAALMEIDPAGLDYVVLSHGHLDHTWGLTELIKYYTNREFQEKKVNKPTLLCHPLALTPTIFENTTHIGNIINDEVFKNYFAPNLTTEPFWITENLVFLGEIPRKLEFETTKAIGDKQNPNGDVIPDKMSDDSALVWCSDEGIVIITGCSHAGICNITEYAKKVCKKDTIIDIIGGFHLLSASRQQLRNTAEYLYQRNVKDIHPCHCTDLEAKIFLSGYCNVREVGVGSTFHF</sequence>
<dbReference type="GO" id="GO:0016787">
    <property type="term" value="F:hydrolase activity"/>
    <property type="evidence" value="ECO:0007669"/>
    <property type="project" value="UniProtKB-KW"/>
</dbReference>
<dbReference type="AlphaFoldDB" id="A0A1L9C7A3"/>
<keyword evidence="6" id="KW-1185">Reference proteome</keyword>
<feature type="domain" description="Metallo-beta-lactamase" evidence="1">
    <location>
        <begin position="21"/>
        <end position="252"/>
    </location>
</feature>
<dbReference type="EMBL" id="JWTK01000001">
    <property type="protein sequence ID" value="OJH50354.1"/>
    <property type="molecule type" value="Genomic_DNA"/>
</dbReference>
<keyword evidence="3" id="KW-0378">Hydrolase</keyword>
<dbReference type="Proteomes" id="UP000185713">
    <property type="component" value="Unassembled WGS sequence"/>
</dbReference>
<dbReference type="RefSeq" id="WP_072358052.1">
    <property type="nucleotide sequence ID" value="NZ_FXBN01000001.1"/>
</dbReference>
<dbReference type="PANTHER" id="PTHR13754:SF18">
    <property type="entry name" value="7,8-DIHYDROPTERIN-6-METHYL-4-(BETA-D-RIBOFURANOSYL)-AMINOBENZENE-5'-PHOSPHATE SYNTHASE"/>
    <property type="match status" value="1"/>
</dbReference>
<evidence type="ECO:0000313" key="3">
    <source>
        <dbReference type="EMBL" id="RNI11211.1"/>
    </source>
</evidence>
<dbReference type="SUPFAM" id="SSF56281">
    <property type="entry name" value="Metallo-hydrolase/oxidoreductase"/>
    <property type="match status" value="1"/>
</dbReference>
<evidence type="ECO:0000313" key="4">
    <source>
        <dbReference type="EMBL" id="SMH29176.1"/>
    </source>
</evidence>
<dbReference type="GO" id="GO:0016740">
    <property type="term" value="F:transferase activity"/>
    <property type="evidence" value="ECO:0007669"/>
    <property type="project" value="TreeGrafter"/>
</dbReference>
<dbReference type="EMBL" id="FXBN01000001">
    <property type="protein sequence ID" value="SMH29176.1"/>
    <property type="molecule type" value="Genomic_DNA"/>
</dbReference>
<dbReference type="OrthoDB" id="7773at2157"/>
<evidence type="ECO:0000259" key="1">
    <source>
        <dbReference type="SMART" id="SM00849"/>
    </source>
</evidence>